<comment type="function">
    <text evidence="4 6">This protein binds to the 23S rRNA, and is important in its secondary structure. It is located near the subunit interface in the base of the L7/L12 stalk, and near the tRNA binding site of the peptidyltransferase center.</text>
</comment>
<sequence>MSRVGAKPIVIPAKAEVVLEKNIVSVKGPNGSLIVQIHPFVTVSRVSEDGRDLLLLSVVHSDQKEERALWGTMRALINNALKGVTEGFSKALEVVGVGYRANIQGMKIIFDVGYSHPVEFLLPSGVTAMVEKNVVTLRGFDRQLVGETAARIRRIRKPEPYKGTGIKYVDEVIRRKAGKTGKTAG</sequence>
<dbReference type="Proteomes" id="UP000034616">
    <property type="component" value="Unassembled WGS sequence"/>
</dbReference>
<dbReference type="PANTHER" id="PTHR11655:SF14">
    <property type="entry name" value="LARGE RIBOSOMAL SUBUNIT PROTEIN UL6M"/>
    <property type="match status" value="1"/>
</dbReference>
<keyword evidence="2 4" id="KW-0689">Ribosomal protein</keyword>
<dbReference type="InterPro" id="IPR000702">
    <property type="entry name" value="Ribosomal_uL6-like"/>
</dbReference>
<evidence type="ECO:0000256" key="5">
    <source>
        <dbReference type="RuleBase" id="RU003869"/>
    </source>
</evidence>
<evidence type="ECO:0000313" key="9">
    <source>
        <dbReference type="Proteomes" id="UP000034616"/>
    </source>
</evidence>
<evidence type="ECO:0000256" key="4">
    <source>
        <dbReference type="HAMAP-Rule" id="MF_01365"/>
    </source>
</evidence>
<dbReference type="InterPro" id="IPR020040">
    <property type="entry name" value="Ribosomal_uL6_a/b-dom"/>
</dbReference>
<gene>
    <name evidence="4" type="primary">rplF</name>
    <name evidence="8" type="ORF">UU35_C0002G0034</name>
</gene>
<dbReference type="Pfam" id="PF00347">
    <property type="entry name" value="Ribosomal_L6"/>
    <property type="match status" value="2"/>
</dbReference>
<dbReference type="InterPro" id="IPR036789">
    <property type="entry name" value="Ribosomal_uL6-like_a/b-dom_sf"/>
</dbReference>
<keyword evidence="4 6" id="KW-0699">rRNA-binding</keyword>
<dbReference type="HAMAP" id="MF_01365_B">
    <property type="entry name" value="Ribosomal_uL6_B"/>
    <property type="match status" value="1"/>
</dbReference>
<evidence type="ECO:0000256" key="6">
    <source>
        <dbReference type="RuleBase" id="RU003870"/>
    </source>
</evidence>
<evidence type="ECO:0000256" key="3">
    <source>
        <dbReference type="ARBA" id="ARBA00023274"/>
    </source>
</evidence>
<reference evidence="8 9" key="1">
    <citation type="journal article" date="2015" name="Nature">
        <title>rRNA introns, odd ribosomes, and small enigmatic genomes across a large radiation of phyla.</title>
        <authorList>
            <person name="Brown C.T."/>
            <person name="Hug L.A."/>
            <person name="Thomas B.C."/>
            <person name="Sharon I."/>
            <person name="Castelle C.J."/>
            <person name="Singh A."/>
            <person name="Wilkins M.J."/>
            <person name="Williams K.H."/>
            <person name="Banfield J.F."/>
        </authorList>
    </citation>
    <scope>NUCLEOTIDE SEQUENCE [LARGE SCALE GENOMIC DNA]</scope>
</reference>
<evidence type="ECO:0000256" key="2">
    <source>
        <dbReference type="ARBA" id="ARBA00022980"/>
    </source>
</evidence>
<dbReference type="SUPFAM" id="SSF56053">
    <property type="entry name" value="Ribosomal protein L6"/>
    <property type="match status" value="2"/>
</dbReference>
<dbReference type="PANTHER" id="PTHR11655">
    <property type="entry name" value="60S/50S RIBOSOMAL PROTEIN L6/L9"/>
    <property type="match status" value="1"/>
</dbReference>
<dbReference type="AlphaFoldDB" id="A0A0G0UF45"/>
<accession>A0A0G0UF45</accession>
<protein>
    <recommendedName>
        <fullName evidence="4">Large ribosomal subunit protein uL6</fullName>
    </recommendedName>
</protein>
<evidence type="ECO:0000259" key="7">
    <source>
        <dbReference type="Pfam" id="PF00347"/>
    </source>
</evidence>
<dbReference type="NCBIfam" id="TIGR03654">
    <property type="entry name" value="L6_bact"/>
    <property type="match status" value="1"/>
</dbReference>
<proteinExistence type="inferred from homology"/>
<comment type="similarity">
    <text evidence="1 4 5">Belongs to the universal ribosomal protein uL6 family.</text>
</comment>
<dbReference type="EMBL" id="LCAH01000002">
    <property type="protein sequence ID" value="KKR87533.1"/>
    <property type="molecule type" value="Genomic_DNA"/>
</dbReference>
<dbReference type="InterPro" id="IPR019906">
    <property type="entry name" value="Ribosomal_uL6_bac-type"/>
</dbReference>
<dbReference type="GO" id="GO:0002181">
    <property type="term" value="P:cytoplasmic translation"/>
    <property type="evidence" value="ECO:0007669"/>
    <property type="project" value="TreeGrafter"/>
</dbReference>
<evidence type="ECO:0000313" key="8">
    <source>
        <dbReference type="EMBL" id="KKR87533.1"/>
    </source>
</evidence>
<dbReference type="PATRIC" id="fig|1618985.3.peg.187"/>
<dbReference type="PRINTS" id="PR00059">
    <property type="entry name" value="RIBOSOMALL6"/>
</dbReference>
<feature type="domain" description="Large ribosomal subunit protein uL6 alpha-beta" evidence="7">
    <location>
        <begin position="11"/>
        <end position="87"/>
    </location>
</feature>
<dbReference type="GO" id="GO:0003735">
    <property type="term" value="F:structural constituent of ribosome"/>
    <property type="evidence" value="ECO:0007669"/>
    <property type="project" value="UniProtKB-UniRule"/>
</dbReference>
<dbReference type="FunFam" id="3.90.930.12:FF:000001">
    <property type="entry name" value="50S ribosomal protein L6"/>
    <property type="match status" value="1"/>
</dbReference>
<comment type="caution">
    <text evidence="8">The sequence shown here is derived from an EMBL/GenBank/DDBJ whole genome shotgun (WGS) entry which is preliminary data.</text>
</comment>
<organism evidence="8 9">
    <name type="scientific">Candidatus Uhrbacteria bacterium GW2011_GWC2_41_11</name>
    <dbReference type="NCBI Taxonomy" id="1618985"/>
    <lineage>
        <taxon>Bacteria</taxon>
        <taxon>Candidatus Uhriibacteriota</taxon>
    </lineage>
</organism>
<dbReference type="GO" id="GO:0022625">
    <property type="term" value="C:cytosolic large ribosomal subunit"/>
    <property type="evidence" value="ECO:0007669"/>
    <property type="project" value="UniProtKB-UniRule"/>
</dbReference>
<name>A0A0G0UF45_9BACT</name>
<keyword evidence="3 4" id="KW-0687">Ribonucleoprotein</keyword>
<dbReference type="GO" id="GO:0019843">
    <property type="term" value="F:rRNA binding"/>
    <property type="evidence" value="ECO:0007669"/>
    <property type="project" value="UniProtKB-UniRule"/>
</dbReference>
<evidence type="ECO:0000256" key="1">
    <source>
        <dbReference type="ARBA" id="ARBA00009356"/>
    </source>
</evidence>
<keyword evidence="4 6" id="KW-0694">RNA-binding</keyword>
<comment type="subunit">
    <text evidence="4">Part of the 50S ribosomal subunit.</text>
</comment>
<dbReference type="Gene3D" id="3.90.930.12">
    <property type="entry name" value="Ribosomal protein L6, alpha-beta domain"/>
    <property type="match status" value="2"/>
</dbReference>
<dbReference type="PIRSF" id="PIRSF002162">
    <property type="entry name" value="Ribosomal_L6"/>
    <property type="match status" value="1"/>
</dbReference>
<feature type="domain" description="Large ribosomal subunit protein uL6 alpha-beta" evidence="7">
    <location>
        <begin position="95"/>
        <end position="168"/>
    </location>
</feature>